<accession>Q88LJ7</accession>
<evidence type="ECO:0000313" key="2">
    <source>
        <dbReference type="EMBL" id="AAN67551.1"/>
    </source>
</evidence>
<dbReference type="AlphaFoldDB" id="Q88LJ7"/>
<dbReference type="Proteomes" id="UP000000556">
    <property type="component" value="Chromosome"/>
</dbReference>
<reference evidence="2 3" key="2">
    <citation type="journal article" date="2016" name="Environ. Microbiol.">
        <title>The revisited genome of Pseudomonas putida KT2440 enlightens its value as a robust metabolic chassis.</title>
        <authorList>
            <person name="Belda E."/>
            <person name="van Heck R.G."/>
            <person name="Lopez-Sanchez M.J."/>
            <person name="Cruveiller S."/>
            <person name="Barbe V."/>
            <person name="Fraser C."/>
            <person name="Klenk H.P."/>
            <person name="Petersen J."/>
            <person name="Morgat A."/>
            <person name="Nikel P.I."/>
            <person name="Vallenet D."/>
            <person name="Rouy Z."/>
            <person name="Sekowska A."/>
            <person name="Martins Dos Santos V.A."/>
            <person name="de Lorenzo V."/>
            <person name="Danchin A."/>
            <person name="Medigue C."/>
        </authorList>
    </citation>
    <scope>NUCLEOTIDE SEQUENCE [LARGE SCALE GENOMIC DNA]</scope>
    <source>
        <strain evidence="3">ATCC 47054 / DSM 6125 / CFBP 8728 / NCIMB 11950 / KT2440</strain>
    </source>
</reference>
<proteinExistence type="predicted"/>
<gene>
    <name evidence="2" type="ordered locus">PP_1934</name>
</gene>
<dbReference type="STRING" id="160488.PP_1934"/>
<protein>
    <submittedName>
        <fullName evidence="2">Uncharacterized protein</fullName>
    </submittedName>
</protein>
<dbReference type="HOGENOM" id="CLU_110247_0_0_6"/>
<dbReference type="PATRIC" id="fig|160488.4.peg.2044"/>
<reference evidence="2 3" key="1">
    <citation type="journal article" date="2002" name="Environ. Microbiol.">
        <title>Complete genome sequence and comparative analysis of the metabolically versatile Pseudomonas putida KT2440.</title>
        <authorList>
            <person name="Nelson K.E."/>
            <person name="Weinel C."/>
            <person name="Paulsen I.T."/>
            <person name="Dodson R.J."/>
            <person name="Hilbert H."/>
            <person name="Martins dos Santos V.A."/>
            <person name="Fouts D.E."/>
            <person name="Gill S.R."/>
            <person name="Pop M."/>
            <person name="Holmes M."/>
            <person name="Brinkac L."/>
            <person name="Beanan M."/>
            <person name="DeBoy R.T."/>
            <person name="Daugherty S."/>
            <person name="Kolonay J."/>
            <person name="Madupu R."/>
            <person name="Nelson W."/>
            <person name="White O."/>
            <person name="Peterson J."/>
            <person name="Khouri H."/>
            <person name="Hance I."/>
            <person name="Chris Lee P."/>
            <person name="Holtzapple E."/>
            <person name="Scanlan D."/>
            <person name="Tran K."/>
            <person name="Moazzez A."/>
            <person name="Utterback T."/>
            <person name="Rizzo M."/>
            <person name="Lee K."/>
            <person name="Kosack D."/>
            <person name="Moestl D."/>
            <person name="Wedler H."/>
            <person name="Lauber J."/>
            <person name="Stjepandic D."/>
            <person name="Hoheisel J."/>
            <person name="Straetz M."/>
            <person name="Heim S."/>
            <person name="Kiewitz C."/>
            <person name="Eisen J.A."/>
            <person name="Timmis K.N."/>
            <person name="Dusterhoft A."/>
            <person name="Tummler B."/>
            <person name="Fraser C.M."/>
        </authorList>
    </citation>
    <scope>NUCLEOTIDE SEQUENCE [LARGE SCALE GENOMIC DNA]</scope>
    <source>
        <strain evidence="3">ATCC 47054 / DSM 6125 / CFBP 8728 / NCIMB 11950 / KT2440</strain>
    </source>
</reference>
<dbReference type="KEGG" id="ppu:PP_1934"/>
<keyword evidence="3" id="KW-1185">Reference proteome</keyword>
<evidence type="ECO:0000313" key="3">
    <source>
        <dbReference type="Proteomes" id="UP000000556"/>
    </source>
</evidence>
<dbReference type="PaxDb" id="160488-PP_1934"/>
<dbReference type="BioCyc" id="PPUT160488:G1G01-2050-MONOMER"/>
<dbReference type="eggNOG" id="ENOG502ZCFR">
    <property type="taxonomic scope" value="Bacteria"/>
</dbReference>
<sequence>MPVTWRSVMNREADKPDFNGPNEYKSPSDFAGQQLFIQGDDWHNNAMLGWTHFPLDTYALGYKDAADGLLYALAERRASLDTVIYPLIFLYRQALELQLKLLLPLARRLADASAKEDHRHELMPMWKELRQHLEVLISDEDDSEYAAMEDFISQLHEADPRSFAFRYPTNMKGEVSLPDLRHVNVRHLSEVMDSIFLMLNGAYSMLGEMDQYDQHAEW</sequence>
<dbReference type="OrthoDB" id="9181631at2"/>
<feature type="region of interest" description="Disordered" evidence="1">
    <location>
        <begin position="1"/>
        <end position="24"/>
    </location>
</feature>
<dbReference type="EMBL" id="AE015451">
    <property type="protein sequence ID" value="AAN67551.1"/>
    <property type="molecule type" value="Genomic_DNA"/>
</dbReference>
<evidence type="ECO:0000256" key="1">
    <source>
        <dbReference type="SAM" id="MobiDB-lite"/>
    </source>
</evidence>
<name>Q88LJ7_PSEPK</name>
<organism evidence="2 3">
    <name type="scientific">Pseudomonas putida (strain ATCC 47054 / DSM 6125 / CFBP 8728 / NCIMB 11950 / KT2440)</name>
    <dbReference type="NCBI Taxonomy" id="160488"/>
    <lineage>
        <taxon>Bacteria</taxon>
        <taxon>Pseudomonadati</taxon>
        <taxon>Pseudomonadota</taxon>
        <taxon>Gammaproteobacteria</taxon>
        <taxon>Pseudomonadales</taxon>
        <taxon>Pseudomonadaceae</taxon>
        <taxon>Pseudomonas</taxon>
    </lineage>
</organism>